<evidence type="ECO:0000256" key="5">
    <source>
        <dbReference type="ARBA" id="ARBA00022692"/>
    </source>
</evidence>
<proteinExistence type="inferred from homology"/>
<dbReference type="Gene3D" id="1.20.5.210">
    <property type="entry name" value="Cytochrome b-c1 complex subunit 8"/>
    <property type="match status" value="1"/>
</dbReference>
<dbReference type="PANTHER" id="PTHR12119">
    <property type="entry name" value="UBIQUINOL-CYTOCHROME C REDUCTASE COMPLEX UBIQUINONE-BINDING PROTEIN QP-C"/>
    <property type="match status" value="1"/>
</dbReference>
<keyword evidence="8 11" id="KW-1133">Transmembrane helix</keyword>
<evidence type="ECO:0000256" key="4">
    <source>
        <dbReference type="ARBA" id="ARBA00022660"/>
    </source>
</evidence>
<evidence type="ECO:0000313" key="12">
    <source>
        <dbReference type="EMBL" id="CCX07714.1"/>
    </source>
</evidence>
<comment type="subcellular location">
    <subcellularLocation>
        <location evidence="1 11">Mitochondrion inner membrane</location>
        <topology evidence="1 11">Single-pass membrane protein</topology>
    </subcellularLocation>
</comment>
<evidence type="ECO:0000256" key="11">
    <source>
        <dbReference type="RuleBase" id="RU368118"/>
    </source>
</evidence>
<dbReference type="AlphaFoldDB" id="U4KZT1"/>
<dbReference type="Proteomes" id="UP000018144">
    <property type="component" value="Unassembled WGS sequence"/>
</dbReference>
<keyword evidence="4 11" id="KW-0679">Respiratory chain</keyword>
<dbReference type="OMA" id="QWAIERN"/>
<comment type="subunit">
    <text evidence="11">Component of the ubiquinol-cytochrome c oxidoreductase (cytochrome b-c1 complex, complex III, CIII), a multisubunit enzyme composed of 3 respiratory subunits cytochrome b, cytochrome c1 and Rieske protein, 2 core protein subunits, and additional low-molecular weight protein subunits. The complex exists as an obligatory dimer and forms supercomplexes (SCs) in the inner mitochondrial membrane with cytochrome c oxidase (complex IV, CIV).</text>
</comment>
<organism evidence="12 13">
    <name type="scientific">Pyronema omphalodes (strain CBS 100304)</name>
    <name type="common">Pyronema confluens</name>
    <dbReference type="NCBI Taxonomy" id="1076935"/>
    <lineage>
        <taxon>Eukaryota</taxon>
        <taxon>Fungi</taxon>
        <taxon>Dikarya</taxon>
        <taxon>Ascomycota</taxon>
        <taxon>Pezizomycotina</taxon>
        <taxon>Pezizomycetes</taxon>
        <taxon>Pezizales</taxon>
        <taxon>Pyronemataceae</taxon>
        <taxon>Pyronema</taxon>
    </lineage>
</organism>
<dbReference type="EMBL" id="HF935364">
    <property type="protein sequence ID" value="CCX07714.1"/>
    <property type="molecule type" value="Genomic_DNA"/>
</dbReference>
<dbReference type="eggNOG" id="KOG4116">
    <property type="taxonomic scope" value="Eukaryota"/>
</dbReference>
<dbReference type="GO" id="GO:0006122">
    <property type="term" value="P:mitochondrial electron transport, ubiquinol to cytochrome c"/>
    <property type="evidence" value="ECO:0007669"/>
    <property type="project" value="UniProtKB-UniRule"/>
</dbReference>
<evidence type="ECO:0000313" key="13">
    <source>
        <dbReference type="Proteomes" id="UP000018144"/>
    </source>
</evidence>
<dbReference type="GO" id="GO:0005743">
    <property type="term" value="C:mitochondrial inner membrane"/>
    <property type="evidence" value="ECO:0007669"/>
    <property type="project" value="UniProtKB-SubCell"/>
</dbReference>
<dbReference type="Pfam" id="PF02939">
    <property type="entry name" value="UcrQ"/>
    <property type="match status" value="1"/>
</dbReference>
<accession>U4KZT1</accession>
<evidence type="ECO:0000256" key="1">
    <source>
        <dbReference type="ARBA" id="ARBA00004434"/>
    </source>
</evidence>
<comment type="function">
    <text evidence="11">Component of the ubiquinol-cytochrome c oxidoreductase, a multisubunit transmembrane complex that is part of the mitochondrial electron transport chain which drives oxidative phosphorylation. The complex plays an important role in the uptake of multiple carbon sources present in different host niches.</text>
</comment>
<evidence type="ECO:0000256" key="8">
    <source>
        <dbReference type="ARBA" id="ARBA00022989"/>
    </source>
</evidence>
<keyword evidence="3 11" id="KW-0813">Transport</keyword>
<sequence length="100" mass="10996">MGASSGPGKTPGVYLGWWGNIGSLPQKGVTTYALSANRQSPLAGTAHAAIFNTWRRFRGAALYVLPPFIGYYMLMNWANDRNHFLNSKEGRALYAEDAEE</sequence>
<feature type="transmembrane region" description="Helical" evidence="11">
    <location>
        <begin position="60"/>
        <end position="78"/>
    </location>
</feature>
<dbReference type="FunFam" id="1.20.5.210:FF:000001">
    <property type="entry name" value="Cytochrome b-c1 complex subunit 8"/>
    <property type="match status" value="1"/>
</dbReference>
<keyword evidence="6 11" id="KW-0999">Mitochondrion inner membrane</keyword>
<dbReference type="InterPro" id="IPR036642">
    <property type="entry name" value="Cyt_bc1_su8_sf"/>
</dbReference>
<keyword evidence="10 11" id="KW-0472">Membrane</keyword>
<keyword evidence="9 11" id="KW-0496">Mitochondrion</keyword>
<dbReference type="InterPro" id="IPR004205">
    <property type="entry name" value="Cyt_bc1_su8"/>
</dbReference>
<gene>
    <name evidence="12" type="ORF">PCON_07303</name>
</gene>
<evidence type="ECO:0000256" key="6">
    <source>
        <dbReference type="ARBA" id="ARBA00022792"/>
    </source>
</evidence>
<dbReference type="PANTHER" id="PTHR12119:SF2">
    <property type="entry name" value="CYTOCHROME B-C1 COMPLEX SUBUNIT 8"/>
    <property type="match status" value="1"/>
</dbReference>
<dbReference type="OrthoDB" id="6683853at2759"/>
<keyword evidence="13" id="KW-1185">Reference proteome</keyword>
<keyword evidence="5 11" id="KW-0812">Transmembrane</keyword>
<name>U4KZT1_PYROM</name>
<comment type="similarity">
    <text evidence="2 11">Belongs to the UQCRQ/QCR8 family.</text>
</comment>
<evidence type="ECO:0000256" key="2">
    <source>
        <dbReference type="ARBA" id="ARBA00007668"/>
    </source>
</evidence>
<reference evidence="12 13" key="1">
    <citation type="journal article" date="2013" name="PLoS Genet.">
        <title>The genome and development-dependent transcriptomes of Pyronema confluens: a window into fungal evolution.</title>
        <authorList>
            <person name="Traeger S."/>
            <person name="Altegoer F."/>
            <person name="Freitag M."/>
            <person name="Gabaldon T."/>
            <person name="Kempken F."/>
            <person name="Kumar A."/>
            <person name="Marcet-Houben M."/>
            <person name="Poggeler S."/>
            <person name="Stajich J.E."/>
            <person name="Nowrousian M."/>
        </authorList>
    </citation>
    <scope>NUCLEOTIDE SEQUENCE [LARGE SCALE GENOMIC DNA]</scope>
    <source>
        <strain evidence="13">CBS 100304</strain>
        <tissue evidence="12">Vegetative mycelium</tissue>
    </source>
</reference>
<keyword evidence="7 11" id="KW-0249">Electron transport</keyword>
<evidence type="ECO:0000256" key="3">
    <source>
        <dbReference type="ARBA" id="ARBA00022448"/>
    </source>
</evidence>
<dbReference type="STRING" id="1076935.U4KZT1"/>
<dbReference type="GO" id="GO:0045275">
    <property type="term" value="C:respiratory chain complex III"/>
    <property type="evidence" value="ECO:0007669"/>
    <property type="project" value="UniProtKB-UniRule"/>
</dbReference>
<evidence type="ECO:0000256" key="9">
    <source>
        <dbReference type="ARBA" id="ARBA00023128"/>
    </source>
</evidence>
<evidence type="ECO:0000256" key="7">
    <source>
        <dbReference type="ARBA" id="ARBA00022982"/>
    </source>
</evidence>
<evidence type="ECO:0000256" key="10">
    <source>
        <dbReference type="ARBA" id="ARBA00023136"/>
    </source>
</evidence>
<dbReference type="SUPFAM" id="SSF81508">
    <property type="entry name" value="Ubiquinone-binding protein QP-C of cytochrome bc1 complex (Ubiquinol-cytochrome c reductase)"/>
    <property type="match status" value="1"/>
</dbReference>
<protein>
    <recommendedName>
        <fullName evidence="11">Cytochrome b-c1 complex subunit 8</fullName>
    </recommendedName>
    <alternativeName>
        <fullName evidence="11">Complex III subunit 8</fullName>
    </alternativeName>
</protein>